<organism evidence="3">
    <name type="scientific">marine sediment metagenome</name>
    <dbReference type="NCBI Taxonomy" id="412755"/>
    <lineage>
        <taxon>unclassified sequences</taxon>
        <taxon>metagenomes</taxon>
        <taxon>ecological metagenomes</taxon>
    </lineage>
</organism>
<gene>
    <name evidence="3" type="ORF">S01H1_77744</name>
</gene>
<dbReference type="GO" id="GO:0009435">
    <property type="term" value="P:NAD+ biosynthetic process"/>
    <property type="evidence" value="ECO:0007669"/>
    <property type="project" value="InterPro"/>
</dbReference>
<dbReference type="EMBL" id="BARS01052272">
    <property type="protein sequence ID" value="GAG52582.1"/>
    <property type="molecule type" value="Genomic_DNA"/>
</dbReference>
<dbReference type="SUPFAM" id="SSF56317">
    <property type="entry name" value="Carbon-nitrogen hydrolase"/>
    <property type="match status" value="1"/>
</dbReference>
<dbReference type="Pfam" id="PF00795">
    <property type="entry name" value="CN_hydrolase"/>
    <property type="match status" value="1"/>
</dbReference>
<dbReference type="InterPro" id="IPR036526">
    <property type="entry name" value="C-N_Hydrolase_sf"/>
</dbReference>
<evidence type="ECO:0000259" key="2">
    <source>
        <dbReference type="PROSITE" id="PS50263"/>
    </source>
</evidence>
<dbReference type="PROSITE" id="PS50263">
    <property type="entry name" value="CN_HYDROLASE"/>
    <property type="match status" value="1"/>
</dbReference>
<proteinExistence type="predicted"/>
<keyword evidence="1" id="KW-0436">Ligase</keyword>
<dbReference type="InterPro" id="IPR003694">
    <property type="entry name" value="NAD_synthase"/>
</dbReference>
<sequence>MKIAMAQLNPTVGDIDGNARRILDACARAARAGARLVVTPELSLVGYPPRDLLLKPRFIADNLAALERLAGEVGLTALVVGYVDRTGRKRGPPLYNAAALIADGRVLARTCKRLLPTYDVFDEMRYFEPGDEPAVVEWGGSKLGLSVCEDIWTQGSAGPAARLYHGNPIADLVEAGAEILINVSASPFVTGKFDQRAELVRAQALRYGRPVVYVNQVG</sequence>
<protein>
    <recommendedName>
        <fullName evidence="2">CN hydrolase domain-containing protein</fullName>
    </recommendedName>
</protein>
<dbReference type="PANTHER" id="PTHR23090:SF9">
    <property type="entry name" value="GLUTAMINE-DEPENDENT NAD(+) SYNTHETASE"/>
    <property type="match status" value="1"/>
</dbReference>
<reference evidence="3" key="1">
    <citation type="journal article" date="2014" name="Front. Microbiol.">
        <title>High frequency of phylogenetically diverse reductive dehalogenase-homologous genes in deep subseafloor sedimentary metagenomes.</title>
        <authorList>
            <person name="Kawai M."/>
            <person name="Futagami T."/>
            <person name="Toyoda A."/>
            <person name="Takaki Y."/>
            <person name="Nishi S."/>
            <person name="Hori S."/>
            <person name="Arai W."/>
            <person name="Tsubouchi T."/>
            <person name="Morono Y."/>
            <person name="Uchiyama I."/>
            <person name="Ito T."/>
            <person name="Fujiyama A."/>
            <person name="Inagaki F."/>
            <person name="Takami H."/>
        </authorList>
    </citation>
    <scope>NUCLEOTIDE SEQUENCE</scope>
    <source>
        <strain evidence="3">Expedition CK06-06</strain>
    </source>
</reference>
<feature type="domain" description="CN hydrolase" evidence="2">
    <location>
        <begin position="1"/>
        <end position="218"/>
    </location>
</feature>
<evidence type="ECO:0000256" key="1">
    <source>
        <dbReference type="ARBA" id="ARBA00022598"/>
    </source>
</evidence>
<dbReference type="GO" id="GO:0004359">
    <property type="term" value="F:glutaminase activity"/>
    <property type="evidence" value="ECO:0007669"/>
    <property type="project" value="InterPro"/>
</dbReference>
<dbReference type="AlphaFoldDB" id="X0Z1Z8"/>
<feature type="non-terminal residue" evidence="3">
    <location>
        <position position="218"/>
    </location>
</feature>
<dbReference type="GO" id="GO:0003952">
    <property type="term" value="F:NAD+ synthase (glutamine-hydrolyzing) activity"/>
    <property type="evidence" value="ECO:0007669"/>
    <property type="project" value="InterPro"/>
</dbReference>
<dbReference type="InterPro" id="IPR003010">
    <property type="entry name" value="C-N_Hydrolase"/>
</dbReference>
<dbReference type="GO" id="GO:0005737">
    <property type="term" value="C:cytoplasm"/>
    <property type="evidence" value="ECO:0007669"/>
    <property type="project" value="InterPro"/>
</dbReference>
<dbReference type="Gene3D" id="3.60.110.10">
    <property type="entry name" value="Carbon-nitrogen hydrolase"/>
    <property type="match status" value="1"/>
</dbReference>
<accession>X0Z1Z8</accession>
<evidence type="ECO:0000313" key="3">
    <source>
        <dbReference type="EMBL" id="GAG52582.1"/>
    </source>
</evidence>
<dbReference type="CDD" id="cd07570">
    <property type="entry name" value="GAT_Gln-NAD-synth"/>
    <property type="match status" value="1"/>
</dbReference>
<comment type="caution">
    <text evidence="3">The sequence shown here is derived from an EMBL/GenBank/DDBJ whole genome shotgun (WGS) entry which is preliminary data.</text>
</comment>
<name>X0Z1Z8_9ZZZZ</name>
<dbReference type="PANTHER" id="PTHR23090">
    <property type="entry name" value="NH 3 /GLUTAMINE-DEPENDENT NAD + SYNTHETASE"/>
    <property type="match status" value="1"/>
</dbReference>